<dbReference type="Proteomes" id="UP000553776">
    <property type="component" value="Unassembled WGS sequence"/>
</dbReference>
<organism evidence="2 3">
    <name type="scientific">Cohnella xylanilytica</name>
    <dbReference type="NCBI Taxonomy" id="557555"/>
    <lineage>
        <taxon>Bacteria</taxon>
        <taxon>Bacillati</taxon>
        <taxon>Bacillota</taxon>
        <taxon>Bacilli</taxon>
        <taxon>Bacillales</taxon>
        <taxon>Paenibacillaceae</taxon>
        <taxon>Cohnella</taxon>
    </lineage>
</organism>
<keyword evidence="1" id="KW-1133">Transmembrane helix</keyword>
<gene>
    <name evidence="2" type="ORF">H7B90_10850</name>
</gene>
<protein>
    <submittedName>
        <fullName evidence="2">Uncharacterized protein</fullName>
    </submittedName>
</protein>
<feature type="transmembrane region" description="Helical" evidence="1">
    <location>
        <begin position="6"/>
        <end position="24"/>
    </location>
</feature>
<keyword evidence="3" id="KW-1185">Reference proteome</keyword>
<accession>A0A841TUE4</accession>
<name>A0A841TUE4_9BACL</name>
<proteinExistence type="predicted"/>
<dbReference type="RefSeq" id="WP_185135886.1">
    <property type="nucleotide sequence ID" value="NZ_JACJVR010000041.1"/>
</dbReference>
<evidence type="ECO:0000313" key="2">
    <source>
        <dbReference type="EMBL" id="MBB6691896.1"/>
    </source>
</evidence>
<sequence>MRRTEIVVIGLTIAVSMLFFFTAFDSSASSMKPSGYYHSEPVAKSFKRVEPKAEPLNITVGGPPILVEEQAK</sequence>
<dbReference type="EMBL" id="JACJVR010000041">
    <property type="protein sequence ID" value="MBB6691896.1"/>
    <property type="molecule type" value="Genomic_DNA"/>
</dbReference>
<dbReference type="AlphaFoldDB" id="A0A841TUE4"/>
<keyword evidence="1" id="KW-0812">Transmembrane</keyword>
<evidence type="ECO:0000313" key="3">
    <source>
        <dbReference type="Proteomes" id="UP000553776"/>
    </source>
</evidence>
<reference evidence="2 3" key="1">
    <citation type="submission" date="2020-08" db="EMBL/GenBank/DDBJ databases">
        <title>Cohnella phylogeny.</title>
        <authorList>
            <person name="Dunlap C."/>
        </authorList>
    </citation>
    <scope>NUCLEOTIDE SEQUENCE [LARGE SCALE GENOMIC DNA]</scope>
    <source>
        <strain evidence="2 3">DSM 25239</strain>
    </source>
</reference>
<comment type="caution">
    <text evidence="2">The sequence shown here is derived from an EMBL/GenBank/DDBJ whole genome shotgun (WGS) entry which is preliminary data.</text>
</comment>
<keyword evidence="1" id="KW-0472">Membrane</keyword>
<evidence type="ECO:0000256" key="1">
    <source>
        <dbReference type="SAM" id="Phobius"/>
    </source>
</evidence>